<dbReference type="PANTHER" id="PTHR11011">
    <property type="entry name" value="MALE STERILITY PROTEIN 2-RELATED"/>
    <property type="match status" value="1"/>
</dbReference>
<evidence type="ECO:0000259" key="2">
    <source>
        <dbReference type="Pfam" id="PF07993"/>
    </source>
</evidence>
<dbReference type="InterPro" id="IPR013120">
    <property type="entry name" value="FAR_NAD-bd"/>
</dbReference>
<feature type="domain" description="Thioester reductase (TE)" evidence="2">
    <location>
        <begin position="192"/>
        <end position="349"/>
    </location>
</feature>
<dbReference type="AlphaFoldDB" id="A0A7R8VQJ0"/>
<dbReference type="InterPro" id="IPR036291">
    <property type="entry name" value="NAD(P)-bd_dom_sf"/>
</dbReference>
<comment type="catalytic activity">
    <reaction evidence="1">
        <text>a long-chain fatty acyl-CoA + 2 NADPH + 2 H(+) = a long-chain primary fatty alcohol + 2 NADP(+) + CoA</text>
        <dbReference type="Rhea" id="RHEA:52716"/>
        <dbReference type="ChEBI" id="CHEBI:15378"/>
        <dbReference type="ChEBI" id="CHEBI:57287"/>
        <dbReference type="ChEBI" id="CHEBI:57783"/>
        <dbReference type="ChEBI" id="CHEBI:58349"/>
        <dbReference type="ChEBI" id="CHEBI:77396"/>
        <dbReference type="ChEBI" id="CHEBI:83139"/>
        <dbReference type="EC" id="1.2.1.84"/>
    </reaction>
</comment>
<keyword evidence="1" id="KW-0444">Lipid biosynthesis</keyword>
<dbReference type="GO" id="GO:0102965">
    <property type="term" value="F:alcohol-forming long-chain fatty acyl-CoA reductase activity"/>
    <property type="evidence" value="ECO:0007669"/>
    <property type="project" value="UniProtKB-EC"/>
</dbReference>
<feature type="domain" description="Thioester reductase (TE)" evidence="2">
    <location>
        <begin position="7"/>
        <end position="92"/>
    </location>
</feature>
<evidence type="ECO:0000256" key="1">
    <source>
        <dbReference type="RuleBase" id="RU363097"/>
    </source>
</evidence>
<organism evidence="3">
    <name type="scientific">Timema douglasi</name>
    <name type="common">Walking stick</name>
    <dbReference type="NCBI Taxonomy" id="61478"/>
    <lineage>
        <taxon>Eukaryota</taxon>
        <taxon>Metazoa</taxon>
        <taxon>Ecdysozoa</taxon>
        <taxon>Arthropoda</taxon>
        <taxon>Hexapoda</taxon>
        <taxon>Insecta</taxon>
        <taxon>Pterygota</taxon>
        <taxon>Neoptera</taxon>
        <taxon>Polyneoptera</taxon>
        <taxon>Phasmatodea</taxon>
        <taxon>Timematodea</taxon>
        <taxon>Timematoidea</taxon>
        <taxon>Timematidae</taxon>
        <taxon>Timema</taxon>
    </lineage>
</organism>
<dbReference type="GO" id="GO:0035336">
    <property type="term" value="P:long-chain fatty-acyl-CoA metabolic process"/>
    <property type="evidence" value="ECO:0007669"/>
    <property type="project" value="TreeGrafter"/>
</dbReference>
<protein>
    <recommendedName>
        <fullName evidence="1">Fatty acyl-CoA reductase</fullName>
        <ecNumber evidence="1">1.2.1.84</ecNumber>
    </recommendedName>
</protein>
<gene>
    <name evidence="3" type="ORF">TDIB3V08_LOCUS9123</name>
</gene>
<keyword evidence="1" id="KW-1133">Transmembrane helix</keyword>
<dbReference type="SUPFAM" id="SSF51735">
    <property type="entry name" value="NAD(P)-binding Rossmann-fold domains"/>
    <property type="match status" value="1"/>
</dbReference>
<dbReference type="EC" id="1.2.1.84" evidence="1"/>
<dbReference type="PANTHER" id="PTHR11011:SF116">
    <property type="entry name" value="FATTY ACYL-COA REDUCTASE CG5065-RELATED"/>
    <property type="match status" value="1"/>
</dbReference>
<keyword evidence="1" id="KW-0521">NADP</keyword>
<feature type="transmembrane region" description="Helical" evidence="1">
    <location>
        <begin position="462"/>
        <end position="486"/>
    </location>
</feature>
<proteinExistence type="inferred from homology"/>
<keyword evidence="1" id="KW-0472">Membrane</keyword>
<dbReference type="GO" id="GO:0005777">
    <property type="term" value="C:peroxisome"/>
    <property type="evidence" value="ECO:0007669"/>
    <property type="project" value="TreeGrafter"/>
</dbReference>
<sequence>MVPIETQGPVFDRLREEGNINSLEKLIPLDADLTQTGLGLSNDDTATLMANVSFIFHCAATVRFDEPLRHAVLLNTRGTLELTRLAANMNNLQGEWKNTWEKPPPVHPTEIRTSISPSSAVELNTTSALANYATEAGEKTETQEEFTDKNCAKTGKEKKVLSAQTPYGNKRSSALYPSKLIPREAWQQRLFNTLNTLTQLGTRKRIDNLVAFVHVSTAFSNPDRLLVEEIVYPPPADYQQVIQLVEQLDQETLQPLEQQLLKNLPNTYVFSKALAEQVIYDQKGLLPAAIFRPSVVCPSLHEPVPGWVDSYNGPMGILVGASTGVLRSVRGDGNRRIDLLPVDIAINAMISAVWVEGVHVPHRRRIPASFLSVNAVPPYGIPHCGAQLLWHPNGIQFVLVIHLHDMTCMCSWCKSIPVYNCTTSSEMSITWNQFLELGRLEYMQCPSLDVIWYPGGSMHSSLLVHLVCFMCLQMIPAIIFDAALFFTRRKPWCSINLIDTLQLYQPHRDKNVNGQYGCIPERSPRALLSVPTTELCE</sequence>
<dbReference type="EMBL" id="OA569972">
    <property type="protein sequence ID" value="CAD7202946.1"/>
    <property type="molecule type" value="Genomic_DNA"/>
</dbReference>
<dbReference type="Pfam" id="PF07993">
    <property type="entry name" value="NAD_binding_4"/>
    <property type="match status" value="2"/>
</dbReference>
<dbReference type="GO" id="GO:0080019">
    <property type="term" value="F:alcohol-forming very long-chain fatty acyl-CoA reductase activity"/>
    <property type="evidence" value="ECO:0007669"/>
    <property type="project" value="InterPro"/>
</dbReference>
<comment type="similarity">
    <text evidence="1">Belongs to the fatty acyl-CoA reductase family.</text>
</comment>
<dbReference type="Gene3D" id="3.40.50.720">
    <property type="entry name" value="NAD(P)-binding Rossmann-like Domain"/>
    <property type="match status" value="2"/>
</dbReference>
<keyword evidence="1" id="KW-0812">Transmembrane</keyword>
<reference evidence="3" key="1">
    <citation type="submission" date="2020-11" db="EMBL/GenBank/DDBJ databases">
        <authorList>
            <person name="Tran Van P."/>
        </authorList>
    </citation>
    <scope>NUCLEOTIDE SEQUENCE</scope>
</reference>
<accession>A0A7R8VQJ0</accession>
<comment type="function">
    <text evidence="1">Catalyzes the reduction of fatty acyl-CoA to fatty alcohols.</text>
</comment>
<keyword evidence="1" id="KW-0560">Oxidoreductase</keyword>
<name>A0A7R8VQJ0_TIMDO</name>
<dbReference type="InterPro" id="IPR026055">
    <property type="entry name" value="FAR"/>
</dbReference>
<evidence type="ECO:0000313" key="3">
    <source>
        <dbReference type="EMBL" id="CAD7202946.1"/>
    </source>
</evidence>
<keyword evidence="1" id="KW-0443">Lipid metabolism</keyword>